<feature type="domain" description="Thioredoxin" evidence="6">
    <location>
        <begin position="362"/>
        <end position="506"/>
    </location>
</feature>
<evidence type="ECO:0000256" key="2">
    <source>
        <dbReference type="ARBA" id="ARBA00022748"/>
    </source>
</evidence>
<sequence>MRLSRIHIFILIILPVVCLSLIVGCGGEKTTAKLEPLDDATIQSMRNASRLGYAAIEKGDLDSALVQFAEVARLAPSSPNAQYDIACAQAIANHPDEAIAALQKAADKGYSDWQWVNEDPDLIKLRDHADWEALITKMKANFAAQLKDLEGPLPSVSSAGDPVFTDIDTLDAYYNKTFWDTYRRCAVFPGSVKTKLCREITARRLAALQLFSKMHPAVADQYAADMSALHATTQLAGLQQQWIAGRPEAVAIATKIMSSYPDSAGAAEAALWNTKARVAEYVVVHDEIQPDEAARAVSDFIATADKLPDGRWKSEALAEAIVFKSGATPDIEELQPLVDRFLKGGRQRIREIEKGYELNELILRASGPVDFTATDIDGEEWTLDKLRGRVALLDFWATWCGPCVAEIPTLVELTKTYPTDKFIILGISQDSADRTSIDDFRAWMASRNMTWPQIYTGEGWGNQLAKAYTVPAIPFPVLLDADGHVVAAGGGARGEVLKELVKELLEEPS</sequence>
<reference evidence="7" key="1">
    <citation type="submission" date="2021-05" db="EMBL/GenBank/DDBJ databases">
        <title>Energy efficiency and biological interactions define the core microbiome of deep oligotrophic groundwater.</title>
        <authorList>
            <person name="Mehrshad M."/>
            <person name="Lopez-Fernandez M."/>
            <person name="Bell E."/>
            <person name="Bernier-Latmani R."/>
            <person name="Bertilsson S."/>
            <person name="Dopson M."/>
        </authorList>
    </citation>
    <scope>NUCLEOTIDE SEQUENCE</scope>
    <source>
        <strain evidence="7">Modern_marine.mb.64</strain>
    </source>
</reference>
<evidence type="ECO:0000256" key="4">
    <source>
        <dbReference type="ARBA" id="ARBA00023284"/>
    </source>
</evidence>
<dbReference type="PROSITE" id="PS51352">
    <property type="entry name" value="THIOREDOXIN_2"/>
    <property type="match status" value="1"/>
</dbReference>
<dbReference type="PROSITE" id="PS00194">
    <property type="entry name" value="THIOREDOXIN_1"/>
    <property type="match status" value="1"/>
</dbReference>
<evidence type="ECO:0000256" key="1">
    <source>
        <dbReference type="ARBA" id="ARBA00004196"/>
    </source>
</evidence>
<evidence type="ECO:0000259" key="6">
    <source>
        <dbReference type="PROSITE" id="PS51352"/>
    </source>
</evidence>
<dbReference type="GO" id="GO:0016209">
    <property type="term" value="F:antioxidant activity"/>
    <property type="evidence" value="ECO:0007669"/>
    <property type="project" value="InterPro"/>
</dbReference>
<accession>A0A948S0U2</accession>
<dbReference type="PROSITE" id="PS50005">
    <property type="entry name" value="TPR"/>
    <property type="match status" value="1"/>
</dbReference>
<dbReference type="PANTHER" id="PTHR42852:SF6">
    <property type="entry name" value="THIOL:DISULFIDE INTERCHANGE PROTEIN DSBE"/>
    <property type="match status" value="1"/>
</dbReference>
<feature type="repeat" description="TPR" evidence="5">
    <location>
        <begin position="45"/>
        <end position="78"/>
    </location>
</feature>
<dbReference type="GO" id="GO:0030313">
    <property type="term" value="C:cell envelope"/>
    <property type="evidence" value="ECO:0007669"/>
    <property type="project" value="UniProtKB-SubCell"/>
</dbReference>
<dbReference type="InterPro" id="IPR036249">
    <property type="entry name" value="Thioredoxin-like_sf"/>
</dbReference>
<name>A0A948S0U2_UNCEI</name>
<comment type="caution">
    <text evidence="7">The sequence shown here is derived from an EMBL/GenBank/DDBJ whole genome shotgun (WGS) entry which is preliminary data.</text>
</comment>
<dbReference type="Gene3D" id="1.25.40.10">
    <property type="entry name" value="Tetratricopeptide repeat domain"/>
    <property type="match status" value="1"/>
</dbReference>
<dbReference type="Proteomes" id="UP000777784">
    <property type="component" value="Unassembled WGS sequence"/>
</dbReference>
<dbReference type="SUPFAM" id="SSF48452">
    <property type="entry name" value="TPR-like"/>
    <property type="match status" value="1"/>
</dbReference>
<dbReference type="SUPFAM" id="SSF52833">
    <property type="entry name" value="Thioredoxin-like"/>
    <property type="match status" value="1"/>
</dbReference>
<dbReference type="AlphaFoldDB" id="A0A948S0U2"/>
<dbReference type="InterPro" id="IPR019734">
    <property type="entry name" value="TPR_rpt"/>
</dbReference>
<keyword evidence="3" id="KW-1015">Disulfide bond</keyword>
<dbReference type="PROSITE" id="PS51257">
    <property type="entry name" value="PROKAR_LIPOPROTEIN"/>
    <property type="match status" value="1"/>
</dbReference>
<dbReference type="GO" id="GO:0006950">
    <property type="term" value="P:response to stress"/>
    <property type="evidence" value="ECO:0007669"/>
    <property type="project" value="UniProtKB-ARBA"/>
</dbReference>
<dbReference type="InterPro" id="IPR017937">
    <property type="entry name" value="Thioredoxin_CS"/>
</dbReference>
<dbReference type="InterPro" id="IPR011990">
    <property type="entry name" value="TPR-like_helical_dom_sf"/>
</dbReference>
<dbReference type="InterPro" id="IPR013766">
    <property type="entry name" value="Thioredoxin_domain"/>
</dbReference>
<gene>
    <name evidence="7" type="ORF">KJ970_20310</name>
</gene>
<dbReference type="NCBIfam" id="NF047558">
    <property type="entry name" value="TPR_END_plus"/>
    <property type="match status" value="1"/>
</dbReference>
<dbReference type="EMBL" id="JAHJDP010000118">
    <property type="protein sequence ID" value="MBU2693268.1"/>
    <property type="molecule type" value="Genomic_DNA"/>
</dbReference>
<comment type="subcellular location">
    <subcellularLocation>
        <location evidence="1">Cell envelope</location>
    </subcellularLocation>
</comment>
<dbReference type="GO" id="GO:0016491">
    <property type="term" value="F:oxidoreductase activity"/>
    <property type="evidence" value="ECO:0007669"/>
    <property type="project" value="InterPro"/>
</dbReference>
<evidence type="ECO:0000256" key="3">
    <source>
        <dbReference type="ARBA" id="ARBA00023157"/>
    </source>
</evidence>
<evidence type="ECO:0000313" key="8">
    <source>
        <dbReference type="Proteomes" id="UP000777784"/>
    </source>
</evidence>
<keyword evidence="5" id="KW-0802">TPR repeat</keyword>
<dbReference type="Pfam" id="PF00578">
    <property type="entry name" value="AhpC-TSA"/>
    <property type="match status" value="1"/>
</dbReference>
<proteinExistence type="predicted"/>
<dbReference type="Gene3D" id="3.40.30.10">
    <property type="entry name" value="Glutaredoxin"/>
    <property type="match status" value="1"/>
</dbReference>
<evidence type="ECO:0000313" key="7">
    <source>
        <dbReference type="EMBL" id="MBU2693268.1"/>
    </source>
</evidence>
<dbReference type="CDD" id="cd02966">
    <property type="entry name" value="TlpA_like_family"/>
    <property type="match status" value="1"/>
</dbReference>
<evidence type="ECO:0000256" key="5">
    <source>
        <dbReference type="PROSITE-ProRule" id="PRU00339"/>
    </source>
</evidence>
<dbReference type="InterPro" id="IPR000866">
    <property type="entry name" value="AhpC/TSA"/>
</dbReference>
<keyword evidence="4" id="KW-0676">Redox-active center</keyword>
<keyword evidence="2" id="KW-0201">Cytochrome c-type biogenesis</keyword>
<dbReference type="InterPro" id="IPR050553">
    <property type="entry name" value="Thioredoxin_ResA/DsbE_sf"/>
</dbReference>
<organism evidence="7 8">
    <name type="scientific">Eiseniibacteriota bacterium</name>
    <dbReference type="NCBI Taxonomy" id="2212470"/>
    <lineage>
        <taxon>Bacteria</taxon>
        <taxon>Candidatus Eiseniibacteriota</taxon>
    </lineage>
</organism>
<protein>
    <submittedName>
        <fullName evidence="7">Redoxin domain-containing protein</fullName>
    </submittedName>
</protein>
<dbReference type="GO" id="GO:0017004">
    <property type="term" value="P:cytochrome complex assembly"/>
    <property type="evidence" value="ECO:0007669"/>
    <property type="project" value="UniProtKB-KW"/>
</dbReference>
<dbReference type="PANTHER" id="PTHR42852">
    <property type="entry name" value="THIOL:DISULFIDE INTERCHANGE PROTEIN DSBE"/>
    <property type="match status" value="1"/>
</dbReference>